<evidence type="ECO:0000256" key="1">
    <source>
        <dbReference type="SAM" id="SignalP"/>
    </source>
</evidence>
<protein>
    <submittedName>
        <fullName evidence="3">Copper amine oxidase N-terminal domain-containing protein</fullName>
    </submittedName>
</protein>
<organism evidence="3 4">
    <name type="scientific">Agathobaculum butyriciproducens</name>
    <dbReference type="NCBI Taxonomy" id="1628085"/>
    <lineage>
        <taxon>Bacteria</taxon>
        <taxon>Bacillati</taxon>
        <taxon>Bacillota</taxon>
        <taxon>Clostridia</taxon>
        <taxon>Eubacteriales</taxon>
        <taxon>Butyricicoccaceae</taxon>
        <taxon>Agathobaculum</taxon>
    </lineage>
</organism>
<feature type="signal peptide" evidence="1">
    <location>
        <begin position="1"/>
        <end position="26"/>
    </location>
</feature>
<dbReference type="RefSeq" id="WP_227600923.1">
    <property type="nucleotide sequence ID" value="NZ_JAJEPX010000029.1"/>
</dbReference>
<feature type="chain" id="PRO_5043969271" evidence="1">
    <location>
        <begin position="27"/>
        <end position="582"/>
    </location>
</feature>
<dbReference type="Proteomes" id="UP001298753">
    <property type="component" value="Unassembled WGS sequence"/>
</dbReference>
<reference evidence="3 4" key="1">
    <citation type="submission" date="2021-10" db="EMBL/GenBank/DDBJ databases">
        <title>Anaerobic single-cell dispensing facilitates the cultivation of human gut bacteria.</title>
        <authorList>
            <person name="Afrizal A."/>
        </authorList>
    </citation>
    <scope>NUCLEOTIDE SEQUENCE [LARGE SCALE GENOMIC DNA]</scope>
    <source>
        <strain evidence="3 4">CLA-AA-H270</strain>
    </source>
</reference>
<comment type="caution">
    <text evidence="3">The sequence shown here is derived from an EMBL/GenBank/DDBJ whole genome shotgun (WGS) entry which is preliminary data.</text>
</comment>
<dbReference type="Gene3D" id="3.30.457.10">
    <property type="entry name" value="Copper amine oxidase-like, N-terminal domain"/>
    <property type="match status" value="1"/>
</dbReference>
<dbReference type="Pfam" id="PF07833">
    <property type="entry name" value="Cu_amine_oxidN1"/>
    <property type="match status" value="1"/>
</dbReference>
<evidence type="ECO:0000313" key="3">
    <source>
        <dbReference type="EMBL" id="MCC2177345.1"/>
    </source>
</evidence>
<name>A0AAW4W8C9_9FIRM</name>
<dbReference type="EMBL" id="JAJEPX010000029">
    <property type="protein sequence ID" value="MCC2177345.1"/>
    <property type="molecule type" value="Genomic_DNA"/>
</dbReference>
<accession>A0AAW4W8C9</accession>
<dbReference type="AlphaFoldDB" id="A0AAW4W8C9"/>
<dbReference type="InterPro" id="IPR036582">
    <property type="entry name" value="Mao_N_sf"/>
</dbReference>
<dbReference type="InterPro" id="IPR012854">
    <property type="entry name" value="Cu_amine_oxidase-like_N"/>
</dbReference>
<gene>
    <name evidence="3" type="ORF">LKD22_09450</name>
</gene>
<keyword evidence="1" id="KW-0732">Signal</keyword>
<dbReference type="SUPFAM" id="SSF55383">
    <property type="entry name" value="Copper amine oxidase, domain N"/>
    <property type="match status" value="1"/>
</dbReference>
<keyword evidence="4" id="KW-1185">Reference proteome</keyword>
<evidence type="ECO:0000313" key="4">
    <source>
        <dbReference type="Proteomes" id="UP001298753"/>
    </source>
</evidence>
<dbReference type="GeneID" id="98659231"/>
<evidence type="ECO:0000259" key="2">
    <source>
        <dbReference type="Pfam" id="PF07833"/>
    </source>
</evidence>
<sequence length="582" mass="63557">MKKRNRFAAAALAALLLAGSAPSALALDATPPMYQQFGYDSAEEYMEQESSYGVFDYDTLSDHYRQHLDAVRSNPTLAVEYWGYDDLEGLSFGWDGDLEECYRDTARAMTEGDEYKLRCQLSVQLNGAYVHFADAQPEKVNGRVMVPFRAIAEVLGAEVTYDAGAITAKKGGETLSFALGGKQLTVTDSAGKTVKTVQLDTAPYKKGGRTYVPVRFFAEAFGLTVQWDQDMQTAVLYDRAALVNDIDSKFTVLNKWIKAQPSTENAKTLRTVATIGAAYTAFDTIDGNKDYKVDVKTEILANGQAIEATVTVDLRVLASYFLGDLQADDVLTAAQAALLRSALSNVKLELLCSADSGDLYLKCPAVAKILAMDETDDADLKALSNGAWLHINWADSTFGTLFSENLKILKNNTFTSVGESIVAANESNMTAYELGWEDFYLNIKNDVNRLNNLLGDEQFTASGSRYTAKINGLSNDSYDNLTGSYTLNTADGSFSGTLESRSDSWNTTKTVLTFSGSVQNCKLSVTYHTKNTGILSLDITLSTTESSVEPKNAPPAGDKIVEWTQHDYSNDWDYVNPDGSLG</sequence>
<proteinExistence type="predicted"/>
<feature type="domain" description="Copper amine oxidase-like N-terminal" evidence="2">
    <location>
        <begin position="125"/>
        <end position="234"/>
    </location>
</feature>